<dbReference type="EMBL" id="FR799568">
    <property type="protein sequence ID" value="CBZ25076.1"/>
    <property type="molecule type" value="Genomic_DNA"/>
</dbReference>
<feature type="compositionally biased region" description="Low complexity" evidence="2">
    <location>
        <begin position="1598"/>
        <end position="1652"/>
    </location>
</feature>
<feature type="region of interest" description="Disordered" evidence="2">
    <location>
        <begin position="297"/>
        <end position="324"/>
    </location>
</feature>
<feature type="region of interest" description="Disordered" evidence="2">
    <location>
        <begin position="722"/>
        <end position="743"/>
    </location>
</feature>
<feature type="region of interest" description="Disordered" evidence="2">
    <location>
        <begin position="1325"/>
        <end position="1391"/>
    </location>
</feature>
<feature type="compositionally biased region" description="Basic and acidic residues" evidence="2">
    <location>
        <begin position="91"/>
        <end position="112"/>
    </location>
</feature>
<dbReference type="RefSeq" id="XP_003873584.1">
    <property type="nucleotide sequence ID" value="XM_003873535.1"/>
</dbReference>
<dbReference type="GeneID" id="13449821"/>
<dbReference type="Proteomes" id="UP000007259">
    <property type="component" value="Chromosome 15"/>
</dbReference>
<feature type="compositionally biased region" description="Basic residues" evidence="2">
    <location>
        <begin position="20"/>
        <end position="29"/>
    </location>
</feature>
<evidence type="ECO:0000313" key="3">
    <source>
        <dbReference type="EMBL" id="CBZ25076.1"/>
    </source>
</evidence>
<feature type="region of interest" description="Disordered" evidence="2">
    <location>
        <begin position="361"/>
        <end position="402"/>
    </location>
</feature>
<name>E9AQ57_LEIMU</name>
<feature type="region of interest" description="Disordered" evidence="2">
    <location>
        <begin position="788"/>
        <end position="832"/>
    </location>
</feature>
<feature type="compositionally biased region" description="Basic and acidic residues" evidence="2">
    <location>
        <begin position="1215"/>
        <end position="1225"/>
    </location>
</feature>
<keyword evidence="1" id="KW-0175">Coiled coil</keyword>
<evidence type="ECO:0000256" key="2">
    <source>
        <dbReference type="SAM" id="MobiDB-lite"/>
    </source>
</evidence>
<feature type="compositionally biased region" description="Low complexity" evidence="2">
    <location>
        <begin position="1119"/>
        <end position="1128"/>
    </location>
</feature>
<feature type="region of interest" description="Disordered" evidence="2">
    <location>
        <begin position="1597"/>
        <end position="1655"/>
    </location>
</feature>
<feature type="region of interest" description="Disordered" evidence="2">
    <location>
        <begin position="1"/>
        <end position="278"/>
    </location>
</feature>
<feature type="region of interest" description="Disordered" evidence="2">
    <location>
        <begin position="1215"/>
        <end position="1256"/>
    </location>
</feature>
<feature type="compositionally biased region" description="Low complexity" evidence="2">
    <location>
        <begin position="113"/>
        <end position="126"/>
    </location>
</feature>
<reference evidence="3 4" key="1">
    <citation type="journal article" date="2011" name="Genome Res.">
        <title>Chromosome and gene copy number variation allow major structural change between species and strains of Leishmania.</title>
        <authorList>
            <person name="Rogers M.B."/>
            <person name="Hilley J.D."/>
            <person name="Dickens N.J."/>
            <person name="Wilkes J."/>
            <person name="Bates P.A."/>
            <person name="Depledge D.P."/>
            <person name="Harris D."/>
            <person name="Her Y."/>
            <person name="Herzyk P."/>
            <person name="Imamura H."/>
            <person name="Otto T.D."/>
            <person name="Sanders M."/>
            <person name="Seeger K."/>
            <person name="Dujardin J.C."/>
            <person name="Berriman M."/>
            <person name="Smith D.F."/>
            <person name="Hertz-Fowler C."/>
            <person name="Mottram J.C."/>
        </authorList>
    </citation>
    <scope>NUCLEOTIDE SEQUENCE [LARGE SCALE GENOMIC DNA]</scope>
    <source>
        <strain evidence="3 4">MHOM/GT/2001/U1103</strain>
    </source>
</reference>
<gene>
    <name evidence="3" type="ORF">LMXM_15_0595</name>
</gene>
<dbReference type="OrthoDB" id="267708at2759"/>
<feature type="region of interest" description="Disordered" evidence="2">
    <location>
        <begin position="658"/>
        <end position="686"/>
    </location>
</feature>
<keyword evidence="4" id="KW-1185">Reference proteome</keyword>
<evidence type="ECO:0000256" key="1">
    <source>
        <dbReference type="SAM" id="Coils"/>
    </source>
</evidence>
<dbReference type="PhylomeDB" id="E9AQ57"/>
<dbReference type="OMA" id="VCVYPTE"/>
<feature type="compositionally biased region" description="Basic residues" evidence="2">
    <location>
        <begin position="1109"/>
        <end position="1118"/>
    </location>
</feature>
<feature type="region of interest" description="Disordered" evidence="2">
    <location>
        <begin position="1105"/>
        <end position="1162"/>
    </location>
</feature>
<dbReference type="KEGG" id="lmi:LMXM_15_0595"/>
<feature type="compositionally biased region" description="Low complexity" evidence="2">
    <location>
        <begin position="135"/>
        <end position="145"/>
    </location>
</feature>
<protein>
    <submittedName>
        <fullName evidence="3">Uncharacterized protein</fullName>
    </submittedName>
</protein>
<organism evidence="3 4">
    <name type="scientific">Leishmania mexicana (strain MHOM/GT/2001/U1103)</name>
    <dbReference type="NCBI Taxonomy" id="929439"/>
    <lineage>
        <taxon>Eukaryota</taxon>
        <taxon>Discoba</taxon>
        <taxon>Euglenozoa</taxon>
        <taxon>Kinetoplastea</taxon>
        <taxon>Metakinetoplastina</taxon>
        <taxon>Trypanosomatida</taxon>
        <taxon>Trypanosomatidae</taxon>
        <taxon>Leishmaniinae</taxon>
        <taxon>Leishmania</taxon>
    </lineage>
</organism>
<feature type="coiled-coil region" evidence="1">
    <location>
        <begin position="1273"/>
        <end position="1321"/>
    </location>
</feature>
<feature type="compositionally biased region" description="Basic and acidic residues" evidence="2">
    <location>
        <begin position="179"/>
        <end position="188"/>
    </location>
</feature>
<evidence type="ECO:0000313" key="4">
    <source>
        <dbReference type="Proteomes" id="UP000007259"/>
    </source>
</evidence>
<feature type="compositionally biased region" description="Low complexity" evidence="2">
    <location>
        <begin position="74"/>
        <end position="87"/>
    </location>
</feature>
<feature type="region of interest" description="Disordered" evidence="2">
    <location>
        <begin position="925"/>
        <end position="948"/>
    </location>
</feature>
<sequence>MHRPLKRGWCAQGRPPTPHREKRHSRSKKPQASGTGEVSALPVDDGSDTDARAPRRSSSHAVGARRQSTGLNDSSRSSSGHSSSTESGDYFEPHTLRESWRSIDGRQRRRESAGPPASTPAAPAFALKKDGEGGAAVRTAPAAAAQDIQEREKRHPRSGGDVSPSHRPLYYTRGGVLLEHPRHARPADSDDSNGTSGRRGFRSPVKLQRTSPERSTHASRMIAASCREGPSFRSAGIVAYSSSSSSSSTRSASSSGSCGGAGDGGHTRRTANLASPQPLIDARKVFKISPNGRLARVRGAACAQQQQQQQRQGLPPSTPMAPTHEQQLIDPEAVTVAPTATAMRSALPSFLSSAKRRWSSSGIHRESPSDNADLSGSDDDGIHGGCASHHSGRHARHAARLPPRDAENGVLAEVMDASAAETLLIRRGEGGSNALESGKDNARRHRRHHRQDCAPAHVVLENATPRRADDGAYSYARNGNGSDSMLPNAAEVGSPRCGRWPSNARSARSLESVASWNVALSGSELQRQYGAALSSRAMQAAWTSYLRRSGLLSTSEGNVRQRATPVQDAPPQITHAHDALPAQQRPNMTTVAAPSAHSMGMEPSADALALEKEVLLLRCSLLMTYTLLAAAAVDGRDGGCVGTKTERPRQHVARRYAEWTTEAEQRAHGPASAQAGESDEKGRECRRRRQRFTAPYLRGPTPWSALEARLAEAVQAAAEELAFDSDAATPPQTLPPPQLLLRESPPYDVVGLPSVWYPPDRSDDNDSPLSGTLWVWFSGDDGGHSEDGVAGVYLSSSDEGGRGGGGSGAKRRSLSEDATARRRHERRKSEGLSSALRFPHNSLVERRRPQTLAPSFRGAWRRCFVVADDSGVCVYPTERDYADFASETLLMTVPYVSLAYLVPDFAAAAAAAAAFDDVSAEQEEARWSSSSHAKPSNRPGRGGYPLRRHGSPEAVHVATLAAVTAQLVTDTTYTYFGFLHCQRGSVARRAAGMTEASSTAPHNAFDQEQVDAHPFRFAPWRVSGDSGKRYAHRPHAPLLLRTQSRAAHATWVHFFAAKFNRHLYELLFPTLSAATAPKSSLTLRPRGNAETAAVSEAGADDVLSDSVRKGTHCPRSRTRSLSASSTERQQQHAYGGVAFPSASSHHHRHHRRHRHHRSYRLPHADEALEDQDRGGAKDEAGTGACAFHRLSNASSASVQVGDSCDYGMPAAETGERAAAEARGEVRGASLENANEARETFSWRPSRTATPRRDHPSGACEPWWETIVTLRYALAQRDQRLQDQERKMADMAEALRQHAQREHRLEENEDSLRTALRDARDRLANVSAAEGGQEWEGRAALSSKDHINLRHLPPSVSTPRKRHTISPDAFDPSRSPHAPGPALPGPQHQKQQRRLESLQAQLEELQRRYTEDAVSWRAEQAALESCCPDSEEKLAHLRSGASQQSSSLAHQVVHEVDNYHHEIRRGTEACVDAVSSGQVLSNTLAATENNTSVAVHVGRAASEHSRSGGAAPPTTVVSAPGNAFASLLLTFKPSRGRAGAHAGACVDGELMVDEASARLLFSGPTTNQRGRRWDLRHRDTDALLRIQLELLSRVLGDPRAATGSTSRRRSQAASTSSAPTAKTRASSSSARSRAGHATLPRPTGAAAGALLPSPSSPPPAWSIHAYDQRNSHHYSPLTVSAAAASCSTTSTQPRAHMSSLLQTVNVMPRHTRASLLRQAAVVQKIHVREVEEERSDFM</sequence>
<proteinExistence type="predicted"/>
<feature type="compositionally biased region" description="Low complexity" evidence="2">
    <location>
        <begin position="234"/>
        <end position="256"/>
    </location>
</feature>
<feature type="compositionally biased region" description="Basic residues" evidence="2">
    <location>
        <begin position="390"/>
        <end position="399"/>
    </location>
</feature>
<accession>E9AQ57</accession>
<dbReference type="VEuPathDB" id="TriTrypDB:LmxM.15.0595"/>
<feature type="compositionally biased region" description="Basic residues" evidence="2">
    <location>
        <begin position="1144"/>
        <end position="1160"/>
    </location>
</feature>